<dbReference type="VEuPathDB" id="ToxoDB:EBH_0020960"/>
<accession>U6LEH6</accession>
<dbReference type="Pfam" id="PF12314">
    <property type="entry name" value="IMCp"/>
    <property type="match status" value="1"/>
</dbReference>
<dbReference type="OrthoDB" id="375509at2759"/>
<feature type="compositionally biased region" description="Low complexity" evidence="1">
    <location>
        <begin position="84"/>
        <end position="113"/>
    </location>
</feature>
<dbReference type="AlphaFoldDB" id="U6LEH6"/>
<protein>
    <submittedName>
        <fullName evidence="2">Inner membrane complex protein IMC3, putative</fullName>
    </submittedName>
</protein>
<dbReference type="EMBL" id="HG711198">
    <property type="protein sequence ID" value="CDJ48566.1"/>
    <property type="molecule type" value="Genomic_DNA"/>
</dbReference>
<feature type="compositionally biased region" description="Low complexity" evidence="1">
    <location>
        <begin position="349"/>
        <end position="379"/>
    </location>
</feature>
<evidence type="ECO:0000313" key="2">
    <source>
        <dbReference type="EMBL" id="CDJ48566.1"/>
    </source>
</evidence>
<gene>
    <name evidence="2" type="ORF">EBH_0020960</name>
</gene>
<evidence type="ECO:0000256" key="1">
    <source>
        <dbReference type="SAM" id="MobiDB-lite"/>
    </source>
</evidence>
<dbReference type="PANTHER" id="PTHR14312">
    <property type="entry name" value="CREB/ATF BZIP TRANSCRIPTION FACTOR"/>
    <property type="match status" value="1"/>
</dbReference>
<proteinExistence type="predicted"/>
<reference evidence="2" key="1">
    <citation type="submission" date="2013-10" db="EMBL/GenBank/DDBJ databases">
        <title>Genomic analysis of the causative agents of coccidiosis in chickens.</title>
        <authorList>
            <person name="Reid A.J."/>
            <person name="Blake D."/>
            <person name="Billington K."/>
            <person name="Browne H."/>
            <person name="Dunn M."/>
            <person name="Hung S."/>
            <person name="Kawahara F."/>
            <person name="Miranda-Saavedra D."/>
            <person name="Mourier T."/>
            <person name="Nagra H."/>
            <person name="Otto T.D."/>
            <person name="Rawlings N."/>
            <person name="Sanchez A."/>
            <person name="Sanders M."/>
            <person name="Subramaniam C."/>
            <person name="Tay Y."/>
            <person name="Dear P."/>
            <person name="Doerig C."/>
            <person name="Gruber A."/>
            <person name="Parkinson J."/>
            <person name="Shirley M."/>
            <person name="Wan K.L."/>
            <person name="Berriman M."/>
            <person name="Tomley F."/>
            <person name="Pain A."/>
        </authorList>
    </citation>
    <scope>NUCLEOTIDE SEQUENCE [LARGE SCALE GENOMIC DNA]</scope>
    <source>
        <strain evidence="2">Houghton</strain>
    </source>
</reference>
<evidence type="ECO:0000313" key="3">
    <source>
        <dbReference type="Proteomes" id="UP000030750"/>
    </source>
</evidence>
<dbReference type="GO" id="GO:0010468">
    <property type="term" value="P:regulation of gene expression"/>
    <property type="evidence" value="ECO:0007669"/>
    <property type="project" value="TreeGrafter"/>
</dbReference>
<name>U6LEH6_9EIME</name>
<feature type="region of interest" description="Disordered" evidence="1">
    <location>
        <begin position="347"/>
        <end position="401"/>
    </location>
</feature>
<dbReference type="Proteomes" id="UP000030750">
    <property type="component" value="Unassembled WGS sequence"/>
</dbReference>
<sequence length="587" mass="63008">MSKKEDVAPPPEAGVDVLVQPLPHPSRAREEISLEEAAATAAAGEGLPYPGLPVSTAMPPPHEFAAGEFSGAAAAEEAAAAGAGAGATGPTAAGLHSTVPCSSSSSGELLGPSSRPPPQVMTALGPMPLPAEIRRRIPEKFVARPIIEEREIYIAKKEVQERTIEVPHVHYEHKFAEVAKSLKIKKIVPTIKEVIKEVPREVYKPVIEEKVIEVPQGVKYVEVPVEVPCLYPPKIVPRPKVQVVERIVETVRPVVQEKVVQVPQTVVKQIPKIKTVQVPYYVPRYVEKIIEVPYQPPDAAALPPILSGALPAAVAANMPLPFQLGPLPLSSINSLNLPYEAKVDVRISQQQPHQHHQQQQQQQKDGAEQQQHLLLQQQHQQKEGSLPQQQLSGATLPGPPGAPAIQLVQGFKWGRPPNAPPLPPSAAAAAAAAAGAAGSGAAAADGDPRMRCLPPLMVTCPPEVGSVNFSGFVSEPDILTREGVMAYSGFRLKGNFQMLFPPLPPQPGVPMRPPGTPDVRTIEETHSYIRPQLLLQQQQQQMGGAAGGIQIEAMQQKAAEIEEEYIHPTTNWCGQEPPPNAGTVYEQ</sequence>
<dbReference type="GO" id="GO:0043565">
    <property type="term" value="F:sequence-specific DNA binding"/>
    <property type="evidence" value="ECO:0007669"/>
    <property type="project" value="TreeGrafter"/>
</dbReference>
<dbReference type="InterPro" id="IPR022086">
    <property type="entry name" value="IMCp"/>
</dbReference>
<feature type="compositionally biased region" description="Low complexity" evidence="1">
    <location>
        <begin position="35"/>
        <end position="45"/>
    </location>
</feature>
<keyword evidence="3" id="KW-1185">Reference proteome</keyword>
<feature type="region of interest" description="Disordered" evidence="1">
    <location>
        <begin position="1"/>
        <end position="65"/>
    </location>
</feature>
<reference evidence="2" key="2">
    <citation type="submission" date="2013-10" db="EMBL/GenBank/DDBJ databases">
        <authorList>
            <person name="Aslett M."/>
        </authorList>
    </citation>
    <scope>NUCLEOTIDE SEQUENCE [LARGE SCALE GENOMIC DNA]</scope>
    <source>
        <strain evidence="2">Houghton</strain>
    </source>
</reference>
<dbReference type="PANTHER" id="PTHR14312:SF1">
    <property type="entry name" value="BASIC-LEUCINE ZIPPER TRANSCRIPTION FACTOR A"/>
    <property type="match status" value="1"/>
</dbReference>
<feature type="region of interest" description="Disordered" evidence="1">
    <location>
        <begin position="84"/>
        <end position="124"/>
    </location>
</feature>
<organism evidence="2 3">
    <name type="scientific">Eimeria brunetti</name>
    <dbReference type="NCBI Taxonomy" id="51314"/>
    <lineage>
        <taxon>Eukaryota</taxon>
        <taxon>Sar</taxon>
        <taxon>Alveolata</taxon>
        <taxon>Apicomplexa</taxon>
        <taxon>Conoidasida</taxon>
        <taxon>Coccidia</taxon>
        <taxon>Eucoccidiorida</taxon>
        <taxon>Eimeriorina</taxon>
        <taxon>Eimeriidae</taxon>
        <taxon>Eimeria</taxon>
    </lineage>
</organism>
<dbReference type="GO" id="GO:0005634">
    <property type="term" value="C:nucleus"/>
    <property type="evidence" value="ECO:0007669"/>
    <property type="project" value="TreeGrafter"/>
</dbReference>